<gene>
    <name evidence="9" type="ORF">SAMN05216462_0648</name>
</gene>
<feature type="transmembrane region" description="Helical" evidence="7">
    <location>
        <begin position="438"/>
        <end position="457"/>
    </location>
</feature>
<dbReference type="InterPro" id="IPR051679">
    <property type="entry name" value="DASS-Related_Transporters"/>
</dbReference>
<dbReference type="GO" id="GO:0005886">
    <property type="term" value="C:plasma membrane"/>
    <property type="evidence" value="ECO:0007669"/>
    <property type="project" value="TreeGrafter"/>
</dbReference>
<evidence type="ECO:0000256" key="1">
    <source>
        <dbReference type="ARBA" id="ARBA00004141"/>
    </source>
</evidence>
<keyword evidence="5 7" id="KW-1133">Transmembrane helix</keyword>
<feature type="transmembrane region" description="Helical" evidence="7">
    <location>
        <begin position="355"/>
        <end position="375"/>
    </location>
</feature>
<dbReference type="PANTHER" id="PTHR43652">
    <property type="entry name" value="BASIC AMINO ACID ANTIPORTER YFCC-RELATED"/>
    <property type="match status" value="1"/>
</dbReference>
<evidence type="ECO:0000256" key="7">
    <source>
        <dbReference type="SAM" id="Phobius"/>
    </source>
</evidence>
<dbReference type="InterPro" id="IPR036721">
    <property type="entry name" value="RCK_C_sf"/>
</dbReference>
<evidence type="ECO:0000313" key="10">
    <source>
        <dbReference type="Proteomes" id="UP000182257"/>
    </source>
</evidence>
<dbReference type="PANTHER" id="PTHR43652:SF2">
    <property type="entry name" value="BASIC AMINO ACID ANTIPORTER YFCC-RELATED"/>
    <property type="match status" value="1"/>
</dbReference>
<proteinExistence type="predicted"/>
<dbReference type="EMBL" id="FNRF01000001">
    <property type="protein sequence ID" value="SEA10729.1"/>
    <property type="molecule type" value="Genomic_DNA"/>
</dbReference>
<evidence type="ECO:0000256" key="4">
    <source>
        <dbReference type="ARBA" id="ARBA00022737"/>
    </source>
</evidence>
<feature type="transmembrane region" description="Helical" evidence="7">
    <location>
        <begin position="313"/>
        <end position="343"/>
    </location>
</feature>
<dbReference type="GO" id="GO:0008324">
    <property type="term" value="F:monoatomic cation transmembrane transporter activity"/>
    <property type="evidence" value="ECO:0007669"/>
    <property type="project" value="InterPro"/>
</dbReference>
<sequence>METELLWGFNLQAWITIITVLGMFTTLLLTKLRADVVFLAAIGILLVTGVLDAKEAFSGFSSSSVVVIGVLFVVVAGLTYTGVLQWIVKNLLGQPNSYGKAVIRLMLPVAGLSSFLSNTTVVAMFVGIVKMWSKKLGISPSKLLIPLSYASGMGGVCTLIGTPPNLIISGLYADKTGHVMNVLATTIPGLFCLLVGVLSIIAMRKLLPDRKAPESDFEDTAEYTVELLVPSNNKFIGETLDYAGLYDVKGGRLIRIRHFDNVPVALNKNEFVMGGDHLTYAGHIKDILQLAQERGLRVGDEVINVGSKTLISALIMIAMVTVSALGIMPLLHCAFIAAAAMMILHCCTPDQAMRAINWDILMVFAGSVVLGLAIQKTGIAERLAMGILDVCGTNPIVVMTAICFVGTFITEFISNTAAGAMFFPIMYETAEKLGYEPFPFLIALMVSVSSSFATPIGSPTHMLVYGPGGYRFSDFMRIGLLMNLIILAANIFIVNMVYPLTPLQ</sequence>
<keyword evidence="4" id="KW-0677">Repeat</keyword>
<dbReference type="RefSeq" id="WP_074760210.1">
    <property type="nucleotide sequence ID" value="NZ_FNRF01000001.1"/>
</dbReference>
<dbReference type="OrthoDB" id="9765532at2"/>
<name>A0A1H3YGM1_XYLRU</name>
<comment type="subcellular location">
    <subcellularLocation>
        <location evidence="1">Membrane</location>
        <topology evidence="1">Multi-pass membrane protein</topology>
    </subcellularLocation>
</comment>
<organism evidence="9 10">
    <name type="scientific">Xylanibacter ruminicola</name>
    <name type="common">Prevotella ruminicola</name>
    <dbReference type="NCBI Taxonomy" id="839"/>
    <lineage>
        <taxon>Bacteria</taxon>
        <taxon>Pseudomonadati</taxon>
        <taxon>Bacteroidota</taxon>
        <taxon>Bacteroidia</taxon>
        <taxon>Bacteroidales</taxon>
        <taxon>Prevotellaceae</taxon>
        <taxon>Xylanibacter</taxon>
    </lineage>
</organism>
<feature type="transmembrane region" description="Helical" evidence="7">
    <location>
        <begin position="36"/>
        <end position="53"/>
    </location>
</feature>
<dbReference type="PROSITE" id="PS51202">
    <property type="entry name" value="RCK_C"/>
    <property type="match status" value="1"/>
</dbReference>
<accession>A0A1H3YGM1</accession>
<reference evidence="9 10" key="1">
    <citation type="submission" date="2016-10" db="EMBL/GenBank/DDBJ databases">
        <authorList>
            <person name="de Groot N.N."/>
        </authorList>
    </citation>
    <scope>NUCLEOTIDE SEQUENCE [LARGE SCALE GENOMIC DNA]</scope>
    <source>
        <strain evidence="9 10">D31d</strain>
    </source>
</reference>
<dbReference type="Proteomes" id="UP000182257">
    <property type="component" value="Unassembled WGS sequence"/>
</dbReference>
<feature type="transmembrane region" description="Helical" evidence="7">
    <location>
        <begin position="182"/>
        <end position="203"/>
    </location>
</feature>
<feature type="domain" description="RCK C-terminal" evidence="8">
    <location>
        <begin position="212"/>
        <end position="296"/>
    </location>
</feature>
<dbReference type="InterPro" id="IPR004680">
    <property type="entry name" value="Cit_transptr-like_dom"/>
</dbReference>
<evidence type="ECO:0000256" key="3">
    <source>
        <dbReference type="ARBA" id="ARBA00022692"/>
    </source>
</evidence>
<keyword evidence="3 7" id="KW-0812">Transmembrane</keyword>
<evidence type="ECO:0000256" key="6">
    <source>
        <dbReference type="ARBA" id="ARBA00023136"/>
    </source>
</evidence>
<feature type="transmembrane region" description="Helical" evidence="7">
    <location>
        <begin position="143"/>
        <end position="162"/>
    </location>
</feature>
<keyword evidence="2" id="KW-0813">Transport</keyword>
<feature type="transmembrane region" description="Helical" evidence="7">
    <location>
        <begin position="396"/>
        <end position="426"/>
    </location>
</feature>
<feature type="transmembrane region" description="Helical" evidence="7">
    <location>
        <begin position="107"/>
        <end position="131"/>
    </location>
</feature>
<evidence type="ECO:0000256" key="5">
    <source>
        <dbReference type="ARBA" id="ARBA00022989"/>
    </source>
</evidence>
<dbReference type="AlphaFoldDB" id="A0A1H3YGM1"/>
<protein>
    <submittedName>
        <fullName evidence="9">Di-and tricarboxylate transporter</fullName>
    </submittedName>
</protein>
<feature type="transmembrane region" description="Helical" evidence="7">
    <location>
        <begin position="478"/>
        <end position="498"/>
    </location>
</feature>
<dbReference type="SUPFAM" id="SSF116726">
    <property type="entry name" value="TrkA C-terminal domain-like"/>
    <property type="match status" value="1"/>
</dbReference>
<evidence type="ECO:0000256" key="2">
    <source>
        <dbReference type="ARBA" id="ARBA00022448"/>
    </source>
</evidence>
<dbReference type="Pfam" id="PF03600">
    <property type="entry name" value="CitMHS"/>
    <property type="match status" value="1"/>
</dbReference>
<feature type="transmembrane region" description="Helical" evidence="7">
    <location>
        <begin position="7"/>
        <end position="30"/>
    </location>
</feature>
<keyword evidence="6 7" id="KW-0472">Membrane</keyword>
<evidence type="ECO:0000259" key="8">
    <source>
        <dbReference type="PROSITE" id="PS51202"/>
    </source>
</evidence>
<dbReference type="GO" id="GO:0006813">
    <property type="term" value="P:potassium ion transport"/>
    <property type="evidence" value="ECO:0007669"/>
    <property type="project" value="InterPro"/>
</dbReference>
<evidence type="ECO:0000313" key="9">
    <source>
        <dbReference type="EMBL" id="SEA10729.1"/>
    </source>
</evidence>
<feature type="transmembrane region" description="Helical" evidence="7">
    <location>
        <begin position="65"/>
        <end position="87"/>
    </location>
</feature>
<dbReference type="InterPro" id="IPR006037">
    <property type="entry name" value="RCK_C"/>
</dbReference>